<accession>A0A0C9V2E0</accession>
<dbReference type="HAMAP" id="MF_01963">
    <property type="entry name" value="MTAP"/>
    <property type="match status" value="1"/>
</dbReference>
<keyword evidence="3 4" id="KW-0660">Purine salvage</keyword>
<evidence type="ECO:0000256" key="4">
    <source>
        <dbReference type="HAMAP-Rule" id="MF_03155"/>
    </source>
</evidence>
<name>A0A0C9V2E0_SPHS4</name>
<feature type="binding site" evidence="4">
    <location>
        <begin position="65"/>
        <end position="66"/>
    </location>
    <ligand>
        <name>phosphate</name>
        <dbReference type="ChEBI" id="CHEBI:43474"/>
    </ligand>
</feature>
<proteinExistence type="inferred from homology"/>
<dbReference type="GO" id="GO:0005634">
    <property type="term" value="C:nucleus"/>
    <property type="evidence" value="ECO:0007669"/>
    <property type="project" value="UniProtKB-SubCell"/>
</dbReference>
<dbReference type="CDD" id="cd09010">
    <property type="entry name" value="MTAP_SsMTAPII_like_MTIP"/>
    <property type="match status" value="1"/>
</dbReference>
<dbReference type="AlphaFoldDB" id="A0A0C9V2E0"/>
<dbReference type="SUPFAM" id="SSF53167">
    <property type="entry name" value="Purine and uridine phosphorylases"/>
    <property type="match status" value="1"/>
</dbReference>
<dbReference type="InterPro" id="IPR010044">
    <property type="entry name" value="MTAP"/>
</dbReference>
<keyword evidence="1 4" id="KW-0328">Glycosyltransferase</keyword>
<feature type="site" description="Important for substrate specificity" evidence="4">
    <location>
        <position position="185"/>
    </location>
</feature>
<feature type="binding site" evidence="4">
    <location>
        <position position="204"/>
    </location>
    <ligand>
        <name>phosphate</name>
        <dbReference type="ChEBI" id="CHEBI:43474"/>
    </ligand>
</feature>
<evidence type="ECO:0000256" key="2">
    <source>
        <dbReference type="ARBA" id="ARBA00022679"/>
    </source>
</evidence>
<dbReference type="HOGENOM" id="CLU_054456_0_1_1"/>
<organism evidence="6 7">
    <name type="scientific">Sphaerobolus stellatus (strain SS14)</name>
    <dbReference type="NCBI Taxonomy" id="990650"/>
    <lineage>
        <taxon>Eukaryota</taxon>
        <taxon>Fungi</taxon>
        <taxon>Dikarya</taxon>
        <taxon>Basidiomycota</taxon>
        <taxon>Agaricomycotina</taxon>
        <taxon>Agaricomycetes</taxon>
        <taxon>Phallomycetidae</taxon>
        <taxon>Geastrales</taxon>
        <taxon>Sphaerobolaceae</taxon>
        <taxon>Sphaerobolus</taxon>
    </lineage>
</organism>
<dbReference type="GO" id="GO:0019509">
    <property type="term" value="P:L-methionine salvage from methylthioadenosine"/>
    <property type="evidence" value="ECO:0007669"/>
    <property type="project" value="UniProtKB-UniRule"/>
</dbReference>
<comment type="subcellular location">
    <subcellularLocation>
        <location evidence="4">Cytoplasm</location>
    </subcellularLocation>
    <subcellularLocation>
        <location evidence="4">Nucleus</location>
    </subcellularLocation>
</comment>
<gene>
    <name evidence="6" type="ORF">M422DRAFT_53259</name>
</gene>
<dbReference type="EMBL" id="KN837238">
    <property type="protein sequence ID" value="KIJ31670.1"/>
    <property type="molecule type" value="Genomic_DNA"/>
</dbReference>
<dbReference type="EC" id="2.4.2.28" evidence="4"/>
<keyword evidence="4" id="KW-0539">Nucleus</keyword>
<evidence type="ECO:0000313" key="7">
    <source>
        <dbReference type="Proteomes" id="UP000054279"/>
    </source>
</evidence>
<dbReference type="UniPathway" id="UPA00904">
    <property type="reaction ID" value="UER00873"/>
</dbReference>
<comment type="pathway">
    <text evidence="4">Amino-acid biosynthesis; L-methionine biosynthesis via salvage pathway; S-methyl-5-thio-alpha-D-ribose 1-phosphate from S-methyl-5'-thioadenosine (phosphorylase route): step 1/1.</text>
</comment>
<feature type="binding site" evidence="4">
    <location>
        <position position="203"/>
    </location>
    <ligand>
        <name>substrate</name>
    </ligand>
</feature>
<comment type="subunit">
    <text evidence="4">Homotrimer.</text>
</comment>
<keyword evidence="7" id="KW-1185">Reference proteome</keyword>
<dbReference type="NCBIfam" id="TIGR01694">
    <property type="entry name" value="MTAP"/>
    <property type="match status" value="1"/>
</dbReference>
<dbReference type="PANTHER" id="PTHR42679:SF2">
    <property type="entry name" value="S-METHYL-5'-THIOADENOSINE PHOSPHORYLASE"/>
    <property type="match status" value="1"/>
</dbReference>
<dbReference type="Gene3D" id="3.40.50.1580">
    <property type="entry name" value="Nucleoside phosphorylase domain"/>
    <property type="match status" value="1"/>
</dbReference>
<feature type="site" description="Important for substrate specificity" evidence="4">
    <location>
        <position position="240"/>
    </location>
</feature>
<dbReference type="GO" id="GO:0017061">
    <property type="term" value="F:S-methyl-5-thioadenosine phosphorylase activity"/>
    <property type="evidence" value="ECO:0007669"/>
    <property type="project" value="UniProtKB-UniRule"/>
</dbReference>
<evidence type="ECO:0000259" key="5">
    <source>
        <dbReference type="Pfam" id="PF01048"/>
    </source>
</evidence>
<comment type="catalytic activity">
    <reaction evidence="4">
        <text>S-methyl-5'-thioadenosine + phosphate = 5-(methylsulfanyl)-alpha-D-ribose 1-phosphate + adenine</text>
        <dbReference type="Rhea" id="RHEA:11852"/>
        <dbReference type="ChEBI" id="CHEBI:16708"/>
        <dbReference type="ChEBI" id="CHEBI:17509"/>
        <dbReference type="ChEBI" id="CHEBI:43474"/>
        <dbReference type="ChEBI" id="CHEBI:58533"/>
        <dbReference type="EC" id="2.4.2.28"/>
    </reaction>
</comment>
<keyword evidence="4" id="KW-0963">Cytoplasm</keyword>
<dbReference type="GO" id="GO:0006166">
    <property type="term" value="P:purine ribonucleoside salvage"/>
    <property type="evidence" value="ECO:0007669"/>
    <property type="project" value="UniProtKB-KW"/>
</dbReference>
<evidence type="ECO:0000313" key="6">
    <source>
        <dbReference type="EMBL" id="KIJ31670.1"/>
    </source>
</evidence>
<dbReference type="InterPro" id="IPR000845">
    <property type="entry name" value="Nucleoside_phosphorylase_d"/>
</dbReference>
<feature type="domain" description="Nucleoside phosphorylase" evidence="5">
    <location>
        <begin position="16"/>
        <end position="262"/>
    </location>
</feature>
<dbReference type="FunFam" id="3.40.50.1580:FF:000008">
    <property type="entry name" value="S-methyl-5'-thioadenosine phosphorylase"/>
    <property type="match status" value="1"/>
</dbReference>
<dbReference type="InterPro" id="IPR035994">
    <property type="entry name" value="Nucleoside_phosphorylase_sf"/>
</dbReference>
<feature type="binding site" evidence="4">
    <location>
        <position position="22"/>
    </location>
    <ligand>
        <name>phosphate</name>
        <dbReference type="ChEBI" id="CHEBI:43474"/>
    </ligand>
</feature>
<evidence type="ECO:0000256" key="1">
    <source>
        <dbReference type="ARBA" id="ARBA00022676"/>
    </source>
</evidence>
<comment type="similarity">
    <text evidence="4">Belongs to the PNP/MTAP phosphorylase family. MTAP subfamily.</text>
</comment>
<feature type="binding site" evidence="4">
    <location>
        <begin position="98"/>
        <end position="99"/>
    </location>
    <ligand>
        <name>phosphate</name>
        <dbReference type="ChEBI" id="CHEBI:43474"/>
    </ligand>
</feature>
<sequence length="310" mass="33846">MASAQTDSSELPKVLIGVIGGSGLYDLDNLTFVTKVNPDTPWGHPSSPITIARLAQDVHVAFIARHGIGHVHSPSSVPARANIAALKSLGVKAIIAFSAVGSLREEIAPGDFIIPNQIIDRTKGIRPSTFFDDDACVVAHASFGDPFANKLLKWLAPKVKEALEGRNVKLHTEKTVICMEGPQFSTRAESKMYRMWGGDIINMSVLPEAKLAREAEISYALVATSTDYDAWREDEESVTAAEVFKILKTNADTSRHVAAHILEELHAVVEAGEVLSEVEGSMKFSIMRDPLQVPEQGRKRLSYILPQYFA</sequence>
<feature type="binding site" evidence="4">
    <location>
        <begin position="227"/>
        <end position="229"/>
    </location>
    <ligand>
        <name>substrate</name>
    </ligand>
</feature>
<dbReference type="OrthoDB" id="431409at2759"/>
<dbReference type="GO" id="GO:0005829">
    <property type="term" value="C:cytosol"/>
    <property type="evidence" value="ECO:0007669"/>
    <property type="project" value="TreeGrafter"/>
</dbReference>
<protein>
    <recommendedName>
        <fullName evidence="4">S-methyl-5'-thioadenosine phosphorylase</fullName>
        <ecNumber evidence="4">2.4.2.28</ecNumber>
    </recommendedName>
    <alternativeName>
        <fullName evidence="4">5'-methylthioadenosine phosphorylase</fullName>
        <shortName evidence="4">MTA phosphorylase</shortName>
        <shortName evidence="4">MTAP</shortName>
        <shortName evidence="4">MTAPase</shortName>
    </alternativeName>
</protein>
<evidence type="ECO:0000256" key="3">
    <source>
        <dbReference type="ARBA" id="ARBA00022726"/>
    </source>
</evidence>
<dbReference type="Pfam" id="PF01048">
    <property type="entry name" value="PNP_UDP_1"/>
    <property type="match status" value="1"/>
</dbReference>
<reference evidence="6 7" key="1">
    <citation type="submission" date="2014-06" db="EMBL/GenBank/DDBJ databases">
        <title>Evolutionary Origins and Diversification of the Mycorrhizal Mutualists.</title>
        <authorList>
            <consortium name="DOE Joint Genome Institute"/>
            <consortium name="Mycorrhizal Genomics Consortium"/>
            <person name="Kohler A."/>
            <person name="Kuo A."/>
            <person name="Nagy L.G."/>
            <person name="Floudas D."/>
            <person name="Copeland A."/>
            <person name="Barry K.W."/>
            <person name="Cichocki N."/>
            <person name="Veneault-Fourrey C."/>
            <person name="LaButti K."/>
            <person name="Lindquist E.A."/>
            <person name="Lipzen A."/>
            <person name="Lundell T."/>
            <person name="Morin E."/>
            <person name="Murat C."/>
            <person name="Riley R."/>
            <person name="Ohm R."/>
            <person name="Sun H."/>
            <person name="Tunlid A."/>
            <person name="Henrissat B."/>
            <person name="Grigoriev I.V."/>
            <person name="Hibbett D.S."/>
            <person name="Martin F."/>
        </authorList>
    </citation>
    <scope>NUCLEOTIDE SEQUENCE [LARGE SCALE GENOMIC DNA]</scope>
    <source>
        <strain evidence="6 7">SS14</strain>
    </source>
</reference>
<dbReference type="Proteomes" id="UP000054279">
    <property type="component" value="Unassembled WGS sequence"/>
</dbReference>
<comment type="function">
    <text evidence="4">Catalyzes the reversible phosphorylation of S-methyl-5'-thioadenosine (MTA) to adenine and 5-methylthioribose-1-phosphate. Involved in the breakdown of MTA, a major by-product of polyamine biosynthesis. Responsible for the first step in the methionine salvage pathway after MTA has been generated from S-adenosylmethionine. Has broad substrate specificity with 6-aminopurine nucleosides as preferred substrates.</text>
</comment>
<dbReference type="PANTHER" id="PTHR42679">
    <property type="entry name" value="S-METHYL-5'-THIOADENOSINE PHOSPHORYLASE"/>
    <property type="match status" value="1"/>
</dbReference>
<keyword evidence="2 4" id="KW-0808">Transferase</keyword>